<dbReference type="EMBL" id="ANJA01001910">
    <property type="protein sequence ID" value="ETO73369.1"/>
    <property type="molecule type" value="Genomic_DNA"/>
</dbReference>
<reference evidence="1 2" key="1">
    <citation type="submission" date="2013-11" db="EMBL/GenBank/DDBJ databases">
        <title>The Genome Sequence of Phytophthora parasitica P1976.</title>
        <authorList>
            <consortium name="The Broad Institute Genomics Platform"/>
            <person name="Russ C."/>
            <person name="Tyler B."/>
            <person name="Panabieres F."/>
            <person name="Shan W."/>
            <person name="Tripathy S."/>
            <person name="Grunwald N."/>
            <person name="Machado M."/>
            <person name="Johnson C.S."/>
            <person name="Walker B."/>
            <person name="Young S."/>
            <person name="Zeng Q."/>
            <person name="Gargeya S."/>
            <person name="Fitzgerald M."/>
            <person name="Haas B."/>
            <person name="Abouelleil A."/>
            <person name="Allen A.W."/>
            <person name="Alvarado L."/>
            <person name="Arachchi H.M."/>
            <person name="Berlin A.M."/>
            <person name="Chapman S.B."/>
            <person name="Gainer-Dewar J."/>
            <person name="Goldberg J."/>
            <person name="Griggs A."/>
            <person name="Gujja S."/>
            <person name="Hansen M."/>
            <person name="Howarth C."/>
            <person name="Imamovic A."/>
            <person name="Ireland A."/>
            <person name="Larimer J."/>
            <person name="McCowan C."/>
            <person name="Murphy C."/>
            <person name="Pearson M."/>
            <person name="Poon T.W."/>
            <person name="Priest M."/>
            <person name="Roberts A."/>
            <person name="Saif S."/>
            <person name="Shea T."/>
            <person name="Sisk P."/>
            <person name="Sykes S."/>
            <person name="Wortman J."/>
            <person name="Nusbaum C."/>
            <person name="Birren B."/>
        </authorList>
    </citation>
    <scope>NUCLEOTIDE SEQUENCE [LARGE SCALE GENOMIC DNA]</scope>
    <source>
        <strain evidence="1 2">P1976</strain>
    </source>
</reference>
<name>A0A081A3A8_PHYNI</name>
<evidence type="ECO:0000313" key="1">
    <source>
        <dbReference type="EMBL" id="ETO73369.1"/>
    </source>
</evidence>
<accession>A0A081A3A8</accession>
<dbReference type="AlphaFoldDB" id="A0A081A3A8"/>
<dbReference type="Proteomes" id="UP000028582">
    <property type="component" value="Unassembled WGS sequence"/>
</dbReference>
<comment type="caution">
    <text evidence="1">The sequence shown here is derived from an EMBL/GenBank/DDBJ whole genome shotgun (WGS) entry which is preliminary data.</text>
</comment>
<organism evidence="1 2">
    <name type="scientific">Phytophthora nicotianae P1976</name>
    <dbReference type="NCBI Taxonomy" id="1317066"/>
    <lineage>
        <taxon>Eukaryota</taxon>
        <taxon>Sar</taxon>
        <taxon>Stramenopiles</taxon>
        <taxon>Oomycota</taxon>
        <taxon>Peronosporomycetes</taxon>
        <taxon>Peronosporales</taxon>
        <taxon>Peronosporaceae</taxon>
        <taxon>Phytophthora</taxon>
    </lineage>
</organism>
<sequence length="85" mass="9922">MDIDDFDCNSTEMDTEMESFTREELLSEAIDEAFLETTDGDDRKELTLDVDTAEEIVHEITTKDRVDAVRNVLLTYWITPTWNTR</sequence>
<proteinExistence type="predicted"/>
<gene>
    <name evidence="1" type="ORF">F444_10684</name>
</gene>
<protein>
    <submittedName>
        <fullName evidence="1">Uncharacterized protein</fullName>
    </submittedName>
</protein>
<evidence type="ECO:0000313" key="2">
    <source>
        <dbReference type="Proteomes" id="UP000028582"/>
    </source>
</evidence>